<dbReference type="SUPFAM" id="SSF88713">
    <property type="entry name" value="Glycoside hydrolase/deacetylase"/>
    <property type="match status" value="1"/>
</dbReference>
<feature type="domain" description="Chitin-binding type-2" evidence="4">
    <location>
        <begin position="27"/>
        <end position="79"/>
    </location>
</feature>
<keyword evidence="6" id="KW-1185">Reference proteome</keyword>
<dbReference type="GO" id="GO:0005576">
    <property type="term" value="C:extracellular region"/>
    <property type="evidence" value="ECO:0007669"/>
    <property type="project" value="InterPro"/>
</dbReference>
<dbReference type="GO" id="GO:0015629">
    <property type="term" value="C:actin cytoskeleton"/>
    <property type="evidence" value="ECO:0007669"/>
    <property type="project" value="InterPro"/>
</dbReference>
<dbReference type="Proteomes" id="UP001162480">
    <property type="component" value="Chromosome 4"/>
</dbReference>
<evidence type="ECO:0000259" key="4">
    <source>
        <dbReference type="SMART" id="SM00494"/>
    </source>
</evidence>
<dbReference type="InterPro" id="IPR052740">
    <property type="entry name" value="CE4"/>
</dbReference>
<dbReference type="InterPro" id="IPR036508">
    <property type="entry name" value="Chitin-bd_dom_sf"/>
</dbReference>
<dbReference type="PANTHER" id="PTHR45985">
    <property type="match status" value="1"/>
</dbReference>
<dbReference type="GO" id="GO:0005198">
    <property type="term" value="F:structural molecule activity"/>
    <property type="evidence" value="ECO:0007669"/>
    <property type="project" value="InterPro"/>
</dbReference>
<feature type="domain" description="Chitin-binding type-2" evidence="4">
    <location>
        <begin position="206"/>
        <end position="264"/>
    </location>
</feature>
<dbReference type="GO" id="GO:0012505">
    <property type="term" value="C:endomembrane system"/>
    <property type="evidence" value="ECO:0007669"/>
    <property type="project" value="UniProtKB-SubCell"/>
</dbReference>
<dbReference type="GO" id="GO:0005975">
    <property type="term" value="P:carbohydrate metabolic process"/>
    <property type="evidence" value="ECO:0007669"/>
    <property type="project" value="InterPro"/>
</dbReference>
<comment type="subcellular location">
    <subcellularLocation>
        <location evidence="2">Endomembrane system</location>
        <topology evidence="2">Peripheral membrane protein</topology>
        <orientation evidence="2">Cytoplasmic side</orientation>
    </subcellularLocation>
</comment>
<gene>
    <name evidence="5" type="ORF">OCTVUL_1B018711</name>
</gene>
<dbReference type="Gene3D" id="3.20.20.370">
    <property type="entry name" value="Glycoside hydrolase/deacetylase"/>
    <property type="match status" value="1"/>
</dbReference>
<dbReference type="SUPFAM" id="SSF57625">
    <property type="entry name" value="Invertebrate chitin-binding proteins"/>
    <property type="match status" value="2"/>
</dbReference>
<protein>
    <submittedName>
        <fullName evidence="5">Chitin deacetylase 7-like isoform X3</fullName>
    </submittedName>
</protein>
<dbReference type="GO" id="GO:0008061">
    <property type="term" value="F:chitin binding"/>
    <property type="evidence" value="ECO:0007669"/>
    <property type="project" value="InterPro"/>
</dbReference>
<dbReference type="PANTHER" id="PTHR45985:SF3">
    <property type="entry name" value="CHITIN DEACETYLASE-LIKE 4"/>
    <property type="match status" value="1"/>
</dbReference>
<feature type="compositionally biased region" description="Low complexity" evidence="3">
    <location>
        <begin position="98"/>
        <end position="196"/>
    </location>
</feature>
<dbReference type="AlphaFoldDB" id="A0AA36ART3"/>
<evidence type="ECO:0000256" key="3">
    <source>
        <dbReference type="SAM" id="MobiDB-lite"/>
    </source>
</evidence>
<name>A0AA36ART3_OCTVU</name>
<keyword evidence="1" id="KW-0472">Membrane</keyword>
<dbReference type="InterPro" id="IPR002509">
    <property type="entry name" value="NODB_dom"/>
</dbReference>
<dbReference type="Gene3D" id="2.170.140.10">
    <property type="entry name" value="Chitin binding domain"/>
    <property type="match status" value="2"/>
</dbReference>
<dbReference type="GO" id="GO:0007155">
    <property type="term" value="P:cell adhesion"/>
    <property type="evidence" value="ECO:0007669"/>
    <property type="project" value="InterPro"/>
</dbReference>
<evidence type="ECO:0000313" key="5">
    <source>
        <dbReference type="EMBL" id="CAI9720954.1"/>
    </source>
</evidence>
<feature type="compositionally biased region" description="Polar residues" evidence="3">
    <location>
        <begin position="197"/>
        <end position="206"/>
    </location>
</feature>
<dbReference type="EMBL" id="OX597817">
    <property type="protein sequence ID" value="CAI9720954.1"/>
    <property type="molecule type" value="Genomic_DNA"/>
</dbReference>
<evidence type="ECO:0000256" key="1">
    <source>
        <dbReference type="ARBA" id="ARBA00023136"/>
    </source>
</evidence>
<sequence>MDIVHSKRPDLTSVCCEILHTREAKKESCTEAGEYKCHETDDSKFYHCTGPKHGILLNCGNGLEFNPQYNVCDWEVDGDGYCKTQRDQSKTTHDVGATTKSPTKSVVTTHSVPFKRSSTLSKILSTTTSKPSTHSQTTSKPSTQSQTTSKPSTHPQTTSKPSTHSQTTSKPSTQSQTTSKPSTHPQTTSKPSTHSQITSKPSNSLKSCRKSNEYKCHETNNSLFYLCTGFETGALKTCPEGSHFNPVASICTCSNIPNAVKCHNQDDQSKTTTSKPQLTGPCQPERCKLPKCKCPGTEIPGSLPTNATPQIILLTFDDGIYWQTFDYYRNLFSMNLTNPNGCPVGATFYVSDSKYSDPALVKELYDLKHEIATHTQTHRLPSTYWNNANSSDYYREIVGMKNWLSEEASIPKEKIVGYRSPYLEQGGDTQFGTLKLNEFLYDTSMVTGSFSNTTEIPIWPFTLDYPVIKKYCQLRVCPNNSYPGFWEFPLNRWYNEAGDDSFSMTDENRVPQNSKDVISYLKYNFNRHYKRNKAPFGIFLHMAWLMKNLAALQTFLKEVSHNNDVWIVTVSQALQWIQNPVPLDKISEFRNWKC</sequence>
<dbReference type="GO" id="GO:0016810">
    <property type="term" value="F:hydrolase activity, acting on carbon-nitrogen (but not peptide) bonds"/>
    <property type="evidence" value="ECO:0007669"/>
    <property type="project" value="InterPro"/>
</dbReference>
<dbReference type="SMART" id="SM00494">
    <property type="entry name" value="ChtBD2"/>
    <property type="match status" value="2"/>
</dbReference>
<dbReference type="InterPro" id="IPR011330">
    <property type="entry name" value="Glyco_hydro/deAcase_b/a-brl"/>
</dbReference>
<proteinExistence type="predicted"/>
<dbReference type="InterPro" id="IPR000633">
    <property type="entry name" value="Vinculin_CS"/>
</dbReference>
<evidence type="ECO:0000313" key="6">
    <source>
        <dbReference type="Proteomes" id="UP001162480"/>
    </source>
</evidence>
<accession>A0AA36ART3</accession>
<dbReference type="Pfam" id="PF01522">
    <property type="entry name" value="Polysacc_deac_1"/>
    <property type="match status" value="1"/>
</dbReference>
<reference evidence="5" key="1">
    <citation type="submission" date="2023-08" db="EMBL/GenBank/DDBJ databases">
        <authorList>
            <person name="Alioto T."/>
            <person name="Alioto T."/>
            <person name="Gomez Garrido J."/>
        </authorList>
    </citation>
    <scope>NUCLEOTIDE SEQUENCE</scope>
</reference>
<evidence type="ECO:0000256" key="2">
    <source>
        <dbReference type="ARBA" id="ARBA00029433"/>
    </source>
</evidence>
<organism evidence="5 6">
    <name type="scientific">Octopus vulgaris</name>
    <name type="common">Common octopus</name>
    <dbReference type="NCBI Taxonomy" id="6645"/>
    <lineage>
        <taxon>Eukaryota</taxon>
        <taxon>Metazoa</taxon>
        <taxon>Spiralia</taxon>
        <taxon>Lophotrochozoa</taxon>
        <taxon>Mollusca</taxon>
        <taxon>Cephalopoda</taxon>
        <taxon>Coleoidea</taxon>
        <taxon>Octopodiformes</taxon>
        <taxon>Octopoda</taxon>
        <taxon>Incirrata</taxon>
        <taxon>Octopodidae</taxon>
        <taxon>Octopus</taxon>
    </lineage>
</organism>
<dbReference type="PROSITE" id="PS00664">
    <property type="entry name" value="VINCULIN_2"/>
    <property type="match status" value="1"/>
</dbReference>
<feature type="region of interest" description="Disordered" evidence="3">
    <location>
        <begin position="85"/>
        <end position="207"/>
    </location>
</feature>
<dbReference type="InterPro" id="IPR002557">
    <property type="entry name" value="Chitin-bd_dom"/>
</dbReference>